<accession>A0A495XDG8</accession>
<keyword evidence="3" id="KW-1185">Reference proteome</keyword>
<dbReference type="InterPro" id="IPR027417">
    <property type="entry name" value="P-loop_NTPase"/>
</dbReference>
<comment type="caution">
    <text evidence="2">The sequence shown here is derived from an EMBL/GenBank/DDBJ whole genome shotgun (WGS) entry which is preliminary data.</text>
</comment>
<feature type="compositionally biased region" description="Low complexity" evidence="1">
    <location>
        <begin position="492"/>
        <end position="503"/>
    </location>
</feature>
<name>A0A495XDG8_9PSEU</name>
<reference evidence="2 3" key="1">
    <citation type="submission" date="2018-10" db="EMBL/GenBank/DDBJ databases">
        <title>Sequencing the genomes of 1000 actinobacteria strains.</title>
        <authorList>
            <person name="Klenk H.-P."/>
        </authorList>
    </citation>
    <scope>NUCLEOTIDE SEQUENCE [LARGE SCALE GENOMIC DNA]</scope>
    <source>
        <strain evidence="2 3">DSM 43911</strain>
    </source>
</reference>
<gene>
    <name evidence="2" type="ORF">DFJ66_5835</name>
</gene>
<dbReference type="RefSeq" id="WP_121225632.1">
    <property type="nucleotide sequence ID" value="NZ_RBXR01000001.1"/>
</dbReference>
<proteinExistence type="predicted"/>
<dbReference type="OrthoDB" id="419058at2"/>
<dbReference type="AlphaFoldDB" id="A0A495XDG8"/>
<dbReference type="Gene3D" id="3.40.50.300">
    <property type="entry name" value="P-loop containing nucleotide triphosphate hydrolases"/>
    <property type="match status" value="1"/>
</dbReference>
<evidence type="ECO:0000256" key="1">
    <source>
        <dbReference type="SAM" id="MobiDB-lite"/>
    </source>
</evidence>
<feature type="region of interest" description="Disordered" evidence="1">
    <location>
        <begin position="485"/>
        <end position="512"/>
    </location>
</feature>
<dbReference type="Proteomes" id="UP000272729">
    <property type="component" value="Unassembled WGS sequence"/>
</dbReference>
<evidence type="ECO:0000313" key="3">
    <source>
        <dbReference type="Proteomes" id="UP000272729"/>
    </source>
</evidence>
<evidence type="ECO:0000313" key="2">
    <source>
        <dbReference type="EMBL" id="RKT72521.1"/>
    </source>
</evidence>
<protein>
    <recommendedName>
        <fullName evidence="4">NACHT domain-containing protein</fullName>
    </recommendedName>
</protein>
<evidence type="ECO:0008006" key="4">
    <source>
        <dbReference type="Google" id="ProtNLM"/>
    </source>
</evidence>
<dbReference type="EMBL" id="RBXR01000001">
    <property type="protein sequence ID" value="RKT72521.1"/>
    <property type="molecule type" value="Genomic_DNA"/>
</dbReference>
<organism evidence="2 3">
    <name type="scientific">Saccharothrix variisporea</name>
    <dbReference type="NCBI Taxonomy" id="543527"/>
    <lineage>
        <taxon>Bacteria</taxon>
        <taxon>Bacillati</taxon>
        <taxon>Actinomycetota</taxon>
        <taxon>Actinomycetes</taxon>
        <taxon>Pseudonocardiales</taxon>
        <taxon>Pseudonocardiaceae</taxon>
        <taxon>Saccharothrix</taxon>
    </lineage>
</organism>
<sequence length="512" mass="54461">MAGWRRWLVALIVLVVGTTVMALAARSSGGLESAGRVGALIVGLTPLAWSVVAWARRAPAVPLPVSTPEQVAAARRQLADQVLAQWREEIALRRLDDPGPLAVRWRFADADVMDHPGHVLGRDPMPRSAGRLRFTGRTDRVGDLAAGFRTLPRRRLVVLGAAGSGKTTMTLLLVRELLLHAEDDDPVPVLVPLSDWDADAEPLGAWLARRLAEDYPALRADVFGPDAPAALVARRMVLPVLDGLDEVAAPVRSRVLGRLNEVAADPVVLTCRSDEYRAAVAAGGVLAGAAVIESCPLTPADAAEYVTRCLPPRPGDGWPVLLDELTGDPGGPVARALSTPLALWLLRKVYVEPHADPAGLCDRSRFPTGDAVLEHLLDHVVGALVRSNPPDRRHPFRPRRPWPPLDATRRLAFLAHHLDRSGSRDLAWWHLHRAAPRPVAVIAGVVAAVGMGVATGVHDGLKFGWSDGVVGGVVVGVGVRTRRGSRAGAGGVARSRARVGSSGPAVTGRAAW</sequence>